<evidence type="ECO:0000256" key="1">
    <source>
        <dbReference type="SAM" id="Phobius"/>
    </source>
</evidence>
<proteinExistence type="predicted"/>
<keyword evidence="1" id="KW-0472">Membrane</keyword>
<comment type="caution">
    <text evidence="2">The sequence shown here is derived from an EMBL/GenBank/DDBJ whole genome shotgun (WGS) entry which is preliminary data.</text>
</comment>
<dbReference type="AlphaFoldDB" id="A0A9J6QDQ5"/>
<organism evidence="2 3">
    <name type="scientific">Silvania hatchlandensis</name>
    <dbReference type="NCBI Taxonomy" id="2926469"/>
    <lineage>
        <taxon>Bacteria</taxon>
        <taxon>Pseudomonadati</taxon>
        <taxon>Pseudomonadota</taxon>
        <taxon>Gammaproteobacteria</taxon>
        <taxon>Enterobacterales</taxon>
        <taxon>Enterobacteriaceae</taxon>
        <taxon>Silvania</taxon>
    </lineage>
</organism>
<name>A0A9J6QDQ5_9ENTR</name>
<accession>A0A9J6QDQ5</accession>
<gene>
    <name evidence="2" type="ORF">M8014_19745</name>
</gene>
<keyword evidence="3" id="KW-1185">Reference proteome</keyword>
<reference evidence="2" key="1">
    <citation type="submission" date="2022-05" db="EMBL/GenBank/DDBJ databases">
        <title>Description of a novel species of Leclercia; Leclercia tamurae and the Proposal for a Novel Genus Silvania gen. nov. Containing Two Novel Species Silvania hatchlandensis sp. nov. and Silvania confinis sp. nov. Isolated from the Rhizosphere of Oak.</title>
        <authorList>
            <person name="Maddock D.W."/>
            <person name="Brady C.L."/>
            <person name="Denman S."/>
            <person name="Arnold D."/>
        </authorList>
    </citation>
    <scope>NUCLEOTIDE SEQUENCE</scope>
    <source>
        <strain evidence="2">H19S6</strain>
    </source>
</reference>
<keyword evidence="1" id="KW-1133">Transmembrane helix</keyword>
<dbReference type="RefSeq" id="WP_271284076.1">
    <property type="nucleotide sequence ID" value="NZ_JAMGZK010000054.1"/>
</dbReference>
<protein>
    <submittedName>
        <fullName evidence="2">Uncharacterized protein</fullName>
    </submittedName>
</protein>
<dbReference type="Proteomes" id="UP001063816">
    <property type="component" value="Unassembled WGS sequence"/>
</dbReference>
<feature type="transmembrane region" description="Helical" evidence="1">
    <location>
        <begin position="52"/>
        <end position="72"/>
    </location>
</feature>
<sequence>MTPAKQAGLWFIQFLSFLLIFSVFYLLLPEVYLFQLFSDWVGFITEQGWNDVFMLTVLCTSVIINMLLIFVVGKMRNRQL</sequence>
<feature type="transmembrane region" description="Helical" evidence="1">
    <location>
        <begin position="7"/>
        <end position="28"/>
    </location>
</feature>
<dbReference type="EMBL" id="JAMGZK010000054">
    <property type="protein sequence ID" value="MCU6666573.1"/>
    <property type="molecule type" value="Genomic_DNA"/>
</dbReference>
<evidence type="ECO:0000313" key="3">
    <source>
        <dbReference type="Proteomes" id="UP001063816"/>
    </source>
</evidence>
<keyword evidence="1" id="KW-0812">Transmembrane</keyword>
<evidence type="ECO:0000313" key="2">
    <source>
        <dbReference type="EMBL" id="MCU6666573.1"/>
    </source>
</evidence>